<dbReference type="SMART" id="SM00357">
    <property type="entry name" value="CSP"/>
    <property type="match status" value="1"/>
</dbReference>
<feature type="domain" description="CSD" evidence="3">
    <location>
        <begin position="1"/>
        <end position="62"/>
    </location>
</feature>
<keyword evidence="5" id="KW-1185">Reference proteome</keyword>
<dbReference type="Gene3D" id="2.40.50.140">
    <property type="entry name" value="Nucleic acid-binding proteins"/>
    <property type="match status" value="1"/>
</dbReference>
<dbReference type="RefSeq" id="WP_386107820.1">
    <property type="nucleotide sequence ID" value="NZ_JBHTJR010000047.1"/>
</dbReference>
<dbReference type="Pfam" id="PF00313">
    <property type="entry name" value="CSD"/>
    <property type="match status" value="1"/>
</dbReference>
<comment type="caution">
    <text evidence="4">The sequence shown here is derived from an EMBL/GenBank/DDBJ whole genome shotgun (WGS) entry which is preliminary data.</text>
</comment>
<evidence type="ECO:0000313" key="4">
    <source>
        <dbReference type="EMBL" id="MFD0993500.1"/>
    </source>
</evidence>
<dbReference type="SUPFAM" id="SSF50249">
    <property type="entry name" value="Nucleic acid-binding proteins"/>
    <property type="match status" value="1"/>
</dbReference>
<name>A0ABW3JUK9_9FLAO</name>
<dbReference type="PANTHER" id="PTHR11544">
    <property type="entry name" value="COLD SHOCK DOMAIN CONTAINING PROTEINS"/>
    <property type="match status" value="1"/>
</dbReference>
<dbReference type="InterPro" id="IPR002059">
    <property type="entry name" value="CSP_DNA-bd"/>
</dbReference>
<proteinExistence type="predicted"/>
<accession>A0ABW3JUK9</accession>
<evidence type="ECO:0000256" key="2">
    <source>
        <dbReference type="ARBA" id="ARBA00022490"/>
    </source>
</evidence>
<organism evidence="4 5">
    <name type="scientific">Tenacibaculum geojense</name>
    <dbReference type="NCBI Taxonomy" id="915352"/>
    <lineage>
        <taxon>Bacteria</taxon>
        <taxon>Pseudomonadati</taxon>
        <taxon>Bacteroidota</taxon>
        <taxon>Flavobacteriia</taxon>
        <taxon>Flavobacteriales</taxon>
        <taxon>Flavobacteriaceae</taxon>
        <taxon>Tenacibaculum</taxon>
    </lineage>
</organism>
<reference evidence="5" key="1">
    <citation type="journal article" date="2019" name="Int. J. Syst. Evol. Microbiol.">
        <title>The Global Catalogue of Microorganisms (GCM) 10K type strain sequencing project: providing services to taxonomists for standard genome sequencing and annotation.</title>
        <authorList>
            <consortium name="The Broad Institute Genomics Platform"/>
            <consortium name="The Broad Institute Genome Sequencing Center for Infectious Disease"/>
            <person name="Wu L."/>
            <person name="Ma J."/>
        </authorList>
    </citation>
    <scope>NUCLEOTIDE SEQUENCE [LARGE SCALE GENOMIC DNA]</scope>
    <source>
        <strain evidence="5">CCUG 60527</strain>
    </source>
</reference>
<dbReference type="CDD" id="cd04458">
    <property type="entry name" value="CSP_CDS"/>
    <property type="match status" value="1"/>
</dbReference>
<evidence type="ECO:0000256" key="1">
    <source>
        <dbReference type="ARBA" id="ARBA00004496"/>
    </source>
</evidence>
<gene>
    <name evidence="4" type="ORF">ACFQ1U_09825</name>
</gene>
<evidence type="ECO:0000259" key="3">
    <source>
        <dbReference type="PROSITE" id="PS51857"/>
    </source>
</evidence>
<dbReference type="PROSITE" id="PS51857">
    <property type="entry name" value="CSD_2"/>
    <property type="match status" value="1"/>
</dbReference>
<dbReference type="InterPro" id="IPR012156">
    <property type="entry name" value="Cold_shock_CspA"/>
</dbReference>
<dbReference type="EMBL" id="JBHTJR010000047">
    <property type="protein sequence ID" value="MFD0993500.1"/>
    <property type="molecule type" value="Genomic_DNA"/>
</dbReference>
<dbReference type="InterPro" id="IPR012340">
    <property type="entry name" value="NA-bd_OB-fold"/>
</dbReference>
<dbReference type="PRINTS" id="PR00050">
    <property type="entry name" value="COLDSHOCK"/>
</dbReference>
<sequence length="63" mass="7030">MKNGTVKFFNDSKGFGFITEADSNTDHFVHISGLIDEVREGDTVEFELKEGRKGLNAVNVRVI</sequence>
<dbReference type="InterPro" id="IPR011129">
    <property type="entry name" value="CSD"/>
</dbReference>
<dbReference type="PIRSF" id="PIRSF002599">
    <property type="entry name" value="Cold_shock_A"/>
    <property type="match status" value="1"/>
</dbReference>
<protein>
    <submittedName>
        <fullName evidence="4">Cold-shock protein</fullName>
    </submittedName>
</protein>
<dbReference type="InterPro" id="IPR050181">
    <property type="entry name" value="Cold_shock_domain"/>
</dbReference>
<dbReference type="Proteomes" id="UP001597062">
    <property type="component" value="Unassembled WGS sequence"/>
</dbReference>
<keyword evidence="2" id="KW-0963">Cytoplasm</keyword>
<comment type="subcellular location">
    <subcellularLocation>
        <location evidence="1">Cytoplasm</location>
    </subcellularLocation>
</comment>
<evidence type="ECO:0000313" key="5">
    <source>
        <dbReference type="Proteomes" id="UP001597062"/>
    </source>
</evidence>